<reference evidence="3" key="1">
    <citation type="submission" date="2013-09" db="EMBL/GenBank/DDBJ databases">
        <title>Corchorus olitorius genome sequencing.</title>
        <authorList>
            <person name="Alam M."/>
            <person name="Haque M.S."/>
            <person name="Islam M.S."/>
            <person name="Emdad E.M."/>
            <person name="Islam M.M."/>
            <person name="Ahmed B."/>
            <person name="Halim A."/>
            <person name="Hossen Q.M.M."/>
            <person name="Hossain M.Z."/>
            <person name="Ahmed R."/>
            <person name="Khan M.M."/>
            <person name="Islam R."/>
            <person name="Rashid M.M."/>
            <person name="Khan S.A."/>
            <person name="Rahman M.S."/>
            <person name="Alam M."/>
            <person name="Yahiya A.S."/>
            <person name="Khan M.S."/>
            <person name="Azam M.S."/>
            <person name="Haque T."/>
            <person name="Lashkar M.Z.H."/>
            <person name="Akhand A.I."/>
            <person name="Morshed G."/>
            <person name="Roy S."/>
            <person name="Uddin K.S."/>
            <person name="Rabeya T."/>
            <person name="Hossain A.S."/>
            <person name="Chowdhury A."/>
            <person name="Snigdha A.R."/>
            <person name="Mortoza M.S."/>
            <person name="Matin S.A."/>
            <person name="Hoque S.M.E."/>
            <person name="Islam M.K."/>
            <person name="Roy D.K."/>
            <person name="Haider R."/>
            <person name="Moosa M.M."/>
            <person name="Elias S.M."/>
            <person name="Hasan A.M."/>
            <person name="Jahan S."/>
            <person name="Shafiuddin M."/>
            <person name="Mahmood N."/>
            <person name="Shommy N.S."/>
        </authorList>
    </citation>
    <scope>NUCLEOTIDE SEQUENCE [LARGE SCALE GENOMIC DNA]</scope>
    <source>
        <strain evidence="3">cv. O-4</strain>
    </source>
</reference>
<evidence type="ECO:0000313" key="3">
    <source>
        <dbReference type="Proteomes" id="UP000187203"/>
    </source>
</evidence>
<accession>A0A1R3GHA8</accession>
<protein>
    <submittedName>
        <fullName evidence="2">Uncharacterized protein</fullName>
    </submittedName>
</protein>
<evidence type="ECO:0000256" key="1">
    <source>
        <dbReference type="SAM" id="SignalP"/>
    </source>
</evidence>
<feature type="signal peptide" evidence="1">
    <location>
        <begin position="1"/>
        <end position="31"/>
    </location>
</feature>
<dbReference type="EMBL" id="AWUE01022532">
    <property type="protein sequence ID" value="OMO57464.1"/>
    <property type="molecule type" value="Genomic_DNA"/>
</dbReference>
<sequence length="105" mass="11681">MSSSSNHVCCHRNRHLLVSLLFLLVSSLTHVRFMAEGRSLSRLLEAAQVQGHQGVKEGAVLVHTVRQFKFPSQLNPKTTAEPANSQLQFSQFHTQEVTISQTTSP</sequence>
<dbReference type="OrthoDB" id="614712at2759"/>
<dbReference type="AlphaFoldDB" id="A0A1R3GHA8"/>
<gene>
    <name evidence="2" type="ORF">COLO4_35369</name>
</gene>
<keyword evidence="3" id="KW-1185">Reference proteome</keyword>
<comment type="caution">
    <text evidence="2">The sequence shown here is derived from an EMBL/GenBank/DDBJ whole genome shotgun (WGS) entry which is preliminary data.</text>
</comment>
<dbReference type="Proteomes" id="UP000187203">
    <property type="component" value="Unassembled WGS sequence"/>
</dbReference>
<name>A0A1R3GHA8_9ROSI</name>
<organism evidence="2 3">
    <name type="scientific">Corchorus olitorius</name>
    <dbReference type="NCBI Taxonomy" id="93759"/>
    <lineage>
        <taxon>Eukaryota</taxon>
        <taxon>Viridiplantae</taxon>
        <taxon>Streptophyta</taxon>
        <taxon>Embryophyta</taxon>
        <taxon>Tracheophyta</taxon>
        <taxon>Spermatophyta</taxon>
        <taxon>Magnoliopsida</taxon>
        <taxon>eudicotyledons</taxon>
        <taxon>Gunneridae</taxon>
        <taxon>Pentapetalae</taxon>
        <taxon>rosids</taxon>
        <taxon>malvids</taxon>
        <taxon>Malvales</taxon>
        <taxon>Malvaceae</taxon>
        <taxon>Grewioideae</taxon>
        <taxon>Apeibeae</taxon>
        <taxon>Corchorus</taxon>
    </lineage>
</organism>
<proteinExistence type="predicted"/>
<keyword evidence="1" id="KW-0732">Signal</keyword>
<evidence type="ECO:0000313" key="2">
    <source>
        <dbReference type="EMBL" id="OMO57464.1"/>
    </source>
</evidence>
<feature type="chain" id="PRO_5036450196" evidence="1">
    <location>
        <begin position="32"/>
        <end position="105"/>
    </location>
</feature>